<evidence type="ECO:0000313" key="2">
    <source>
        <dbReference type="EMBL" id="MBB4837622.1"/>
    </source>
</evidence>
<keyword evidence="1" id="KW-1133">Transmembrane helix</keyword>
<dbReference type="RefSeq" id="WP_184162451.1">
    <property type="nucleotide sequence ID" value="NZ_JACHLN010000001.1"/>
</dbReference>
<feature type="transmembrane region" description="Helical" evidence="1">
    <location>
        <begin position="20"/>
        <end position="48"/>
    </location>
</feature>
<organism evidence="2 3">
    <name type="scientific">Sphingomonas kyeonggiensis</name>
    <dbReference type="NCBI Taxonomy" id="1268553"/>
    <lineage>
        <taxon>Bacteria</taxon>
        <taxon>Pseudomonadati</taxon>
        <taxon>Pseudomonadota</taxon>
        <taxon>Alphaproteobacteria</taxon>
        <taxon>Sphingomonadales</taxon>
        <taxon>Sphingomonadaceae</taxon>
        <taxon>Sphingomonas</taxon>
    </lineage>
</organism>
<keyword evidence="3" id="KW-1185">Reference proteome</keyword>
<sequence length="49" mass="5327">MDQVFLGVFETLIQAVRERYGLAAAWVAGVGGVALVLLAVALLLWWIVQ</sequence>
<gene>
    <name evidence="2" type="ORF">HNP52_000673</name>
</gene>
<evidence type="ECO:0000256" key="1">
    <source>
        <dbReference type="SAM" id="Phobius"/>
    </source>
</evidence>
<dbReference type="EMBL" id="JACHLN010000001">
    <property type="protein sequence ID" value="MBB4837622.1"/>
    <property type="molecule type" value="Genomic_DNA"/>
</dbReference>
<keyword evidence="1" id="KW-0472">Membrane</keyword>
<evidence type="ECO:0000313" key="3">
    <source>
        <dbReference type="Proteomes" id="UP000575241"/>
    </source>
</evidence>
<comment type="caution">
    <text evidence="2">The sequence shown here is derived from an EMBL/GenBank/DDBJ whole genome shotgun (WGS) entry which is preliminary data.</text>
</comment>
<keyword evidence="1" id="KW-0812">Transmembrane</keyword>
<protein>
    <submittedName>
        <fullName evidence="2">Uncharacterized protein</fullName>
    </submittedName>
</protein>
<dbReference type="Proteomes" id="UP000575241">
    <property type="component" value="Unassembled WGS sequence"/>
</dbReference>
<dbReference type="AlphaFoldDB" id="A0A7W7JYC8"/>
<proteinExistence type="predicted"/>
<accession>A0A7W7JYC8</accession>
<reference evidence="2 3" key="1">
    <citation type="submission" date="2020-08" db="EMBL/GenBank/DDBJ databases">
        <title>Functional genomics of gut bacteria from endangered species of beetles.</title>
        <authorList>
            <person name="Carlos-Shanley C."/>
        </authorList>
    </citation>
    <scope>NUCLEOTIDE SEQUENCE [LARGE SCALE GENOMIC DNA]</scope>
    <source>
        <strain evidence="2 3">S00224</strain>
    </source>
</reference>
<name>A0A7W7JYC8_9SPHN</name>